<name>A0A498HHA8_MALDO</name>
<dbReference type="InterPro" id="IPR053258">
    <property type="entry name" value="Ca-permeable_cation_channel"/>
</dbReference>
<dbReference type="Proteomes" id="UP000290289">
    <property type="component" value="Chromosome 17"/>
</dbReference>
<organism evidence="2 3">
    <name type="scientific">Malus domestica</name>
    <name type="common">Apple</name>
    <name type="synonym">Pyrus malus</name>
    <dbReference type="NCBI Taxonomy" id="3750"/>
    <lineage>
        <taxon>Eukaryota</taxon>
        <taxon>Viridiplantae</taxon>
        <taxon>Streptophyta</taxon>
        <taxon>Embryophyta</taxon>
        <taxon>Tracheophyta</taxon>
        <taxon>Spermatophyta</taxon>
        <taxon>Magnoliopsida</taxon>
        <taxon>eudicotyledons</taxon>
        <taxon>Gunneridae</taxon>
        <taxon>Pentapetalae</taxon>
        <taxon>rosids</taxon>
        <taxon>fabids</taxon>
        <taxon>Rosales</taxon>
        <taxon>Rosaceae</taxon>
        <taxon>Amygdaloideae</taxon>
        <taxon>Maleae</taxon>
        <taxon>Malus</taxon>
    </lineage>
</organism>
<keyword evidence="3" id="KW-1185">Reference proteome</keyword>
<feature type="transmembrane region" description="Helical" evidence="1">
    <location>
        <begin position="28"/>
        <end position="46"/>
    </location>
</feature>
<reference evidence="2 3" key="1">
    <citation type="submission" date="2018-10" db="EMBL/GenBank/DDBJ databases">
        <title>A high-quality apple genome assembly.</title>
        <authorList>
            <person name="Hu J."/>
        </authorList>
    </citation>
    <scope>NUCLEOTIDE SEQUENCE [LARGE SCALE GENOMIC DNA]</scope>
    <source>
        <strain evidence="3">cv. HFTH1</strain>
        <tissue evidence="2">Young leaf</tissue>
    </source>
</reference>
<feature type="transmembrane region" description="Helical" evidence="1">
    <location>
        <begin position="415"/>
        <end position="434"/>
    </location>
</feature>
<dbReference type="PANTHER" id="PTHR34115">
    <property type="entry name" value="PROTEIN, PUTATIVE-RELATED"/>
    <property type="match status" value="1"/>
</dbReference>
<feature type="transmembrane region" description="Helical" evidence="1">
    <location>
        <begin position="262"/>
        <end position="283"/>
    </location>
</feature>
<feature type="transmembrane region" description="Helical" evidence="1">
    <location>
        <begin position="58"/>
        <end position="80"/>
    </location>
</feature>
<evidence type="ECO:0000313" key="2">
    <source>
        <dbReference type="EMBL" id="RXH69272.1"/>
    </source>
</evidence>
<feature type="transmembrane region" description="Helical" evidence="1">
    <location>
        <begin position="377"/>
        <end position="395"/>
    </location>
</feature>
<proteinExistence type="predicted"/>
<keyword evidence="1" id="KW-1133">Transmembrane helix</keyword>
<dbReference type="PANTHER" id="PTHR34115:SF13">
    <property type="entry name" value="RPB1A"/>
    <property type="match status" value="1"/>
</dbReference>
<dbReference type="EMBL" id="RDQH01000343">
    <property type="protein sequence ID" value="RXH69272.1"/>
    <property type="molecule type" value="Genomic_DNA"/>
</dbReference>
<feature type="transmembrane region" description="Helical" evidence="1">
    <location>
        <begin position="227"/>
        <end position="250"/>
    </location>
</feature>
<feature type="transmembrane region" description="Helical" evidence="1">
    <location>
        <begin position="101"/>
        <end position="130"/>
    </location>
</feature>
<comment type="caution">
    <text evidence="2">The sequence shown here is derived from an EMBL/GenBank/DDBJ whole genome shotgun (WGS) entry which is preliminary data.</text>
</comment>
<feature type="transmembrane region" description="Helical" evidence="1">
    <location>
        <begin position="454"/>
        <end position="483"/>
    </location>
</feature>
<keyword evidence="1" id="KW-0812">Transmembrane</keyword>
<protein>
    <submittedName>
        <fullName evidence="2">Uncharacterized protein</fullName>
    </submittedName>
</protein>
<gene>
    <name evidence="2" type="ORF">DVH24_037056</name>
</gene>
<accession>A0A498HHA8</accession>
<keyword evidence="1" id="KW-0472">Membrane</keyword>
<dbReference type="STRING" id="3750.A0A498HHA8"/>
<dbReference type="AlphaFoldDB" id="A0A498HHA8"/>
<evidence type="ECO:0000313" key="3">
    <source>
        <dbReference type="Proteomes" id="UP000290289"/>
    </source>
</evidence>
<sequence length="543" mass="60940">MDRVPDIAVSVPLHSELEGTSQERSTNVLHKYICFLITMLGGFLQLKQGVRNESLFDTNYPTIVSLIIALITYVGSLIRSRILHVPARPNSNLAESIINKISLLFGTLALILEVVILVPGLGIVALFFWVVWLVNVVVEYACEYLETLYHSVVASVVHTFGKLKEHLNMIIRCFAMEFEERIDELPQVTSTTVHKYICSLFIAMLGGFLQLKQGARNESLFNTDHPVMVSLIGTLIAYIRSLIGSIILHVQARPNSDLAESIINKISLLLGTLALILEVVILIPGLGLVVRFFWVVWFVKVVVEYACEYLKTLYKNAVASVGHSFGKLRDYLNMIIRSFATKPKEQTNELPQVTSTKTLLLASLYIRNWNTNQERSTNVLHTYICSLITMLGGFLQLKQGVKNESLFDTDYPTMVFFIVVLIAYVGSLIGSRILHVQARPNLELAESITNKISLLFGTLALILEVVILVPGLGLVALFFWAIWFVNVVAEYACEYLETLYRSVVASAVHTFGKLKEHLNMIIRRFTTESDEQTNEFSQAVSSN</sequence>
<evidence type="ECO:0000256" key="1">
    <source>
        <dbReference type="SAM" id="Phobius"/>
    </source>
</evidence>